<evidence type="ECO:0000313" key="3">
    <source>
        <dbReference type="Proteomes" id="UP000075901"/>
    </source>
</evidence>
<dbReference type="AlphaFoldDB" id="A0A182TB90"/>
<dbReference type="VEuPathDB" id="VectorBase:AMAM023367"/>
<reference evidence="3" key="1">
    <citation type="submission" date="2013-09" db="EMBL/GenBank/DDBJ databases">
        <title>The Genome Sequence of Anopheles maculatus species B.</title>
        <authorList>
            <consortium name="The Broad Institute Genomics Platform"/>
            <person name="Neafsey D.E."/>
            <person name="Besansky N."/>
            <person name="Howell P."/>
            <person name="Walton C."/>
            <person name="Young S.K."/>
            <person name="Zeng Q."/>
            <person name="Gargeya S."/>
            <person name="Fitzgerald M."/>
            <person name="Haas B."/>
            <person name="Abouelleil A."/>
            <person name="Allen A.W."/>
            <person name="Alvarado L."/>
            <person name="Arachchi H.M."/>
            <person name="Berlin A.M."/>
            <person name="Chapman S.B."/>
            <person name="Gainer-Dewar J."/>
            <person name="Goldberg J."/>
            <person name="Griggs A."/>
            <person name="Gujja S."/>
            <person name="Hansen M."/>
            <person name="Howarth C."/>
            <person name="Imamovic A."/>
            <person name="Ireland A."/>
            <person name="Larimer J."/>
            <person name="McCowan C."/>
            <person name="Murphy C."/>
            <person name="Pearson M."/>
            <person name="Poon T.W."/>
            <person name="Priest M."/>
            <person name="Roberts A."/>
            <person name="Saif S."/>
            <person name="Shea T."/>
            <person name="Sisk P."/>
            <person name="Sykes S."/>
            <person name="Wortman J."/>
            <person name="Nusbaum C."/>
            <person name="Birren B."/>
        </authorList>
    </citation>
    <scope>NUCLEOTIDE SEQUENCE [LARGE SCALE GENOMIC DNA]</scope>
    <source>
        <strain evidence="3">maculatus3</strain>
    </source>
</reference>
<feature type="compositionally biased region" description="Basic and acidic residues" evidence="1">
    <location>
        <begin position="305"/>
        <end position="314"/>
    </location>
</feature>
<evidence type="ECO:0000256" key="1">
    <source>
        <dbReference type="SAM" id="MobiDB-lite"/>
    </source>
</evidence>
<feature type="region of interest" description="Disordered" evidence="1">
    <location>
        <begin position="415"/>
        <end position="435"/>
    </location>
</feature>
<reference evidence="2" key="2">
    <citation type="submission" date="2020-05" db="UniProtKB">
        <authorList>
            <consortium name="EnsemblMetazoa"/>
        </authorList>
    </citation>
    <scope>IDENTIFICATION</scope>
    <source>
        <strain evidence="2">maculatus3</strain>
    </source>
</reference>
<sequence length="770" mass="84922">CYDQEESSPSTTTDVRDTKRAGLRSAGTGNVVVVTANAQPTVSAWSRTGAGDELTYAEIVAGLRRQRQRGGHDPPLHVIERQHNVTNISITSPVQRDVPRGDFDAVVPKVPVPAVEHVSSDAHQAARTVVQLTGANRPTGDEPIARDPPKEQRKSRRPPPPPSPQLQPIRSVDTTDSMTSSIVNVTTIVGATSTQPVVVMTSAKGSELTQPEVSSTGSAGPTSVWSFGNKTYAEVLKEIAASNQYRLQQQQLQQQEFLQPSWNESSYQQQYATVGKQQQQFGTPARLGLPQSYANRSRSSSRNRPKPEAVSRIQSKDDKLLPVPLEPSVKANEAQRQVFVTEINVNKSESPTSQSKSPMKTVSIVNLTDRPEVVASAETKITINVNEPVQAVAELTEVAKQEQEHYVTQIRLDQEAAGQQRRQQVRKSAKKRNKTTTTHKLLDISMSEPVTVQVQELGENISTVEIVSPKEKNVSVVDLRPLDEPLTEKNVSVVDLRPLDEPLTVTSIELKGAEMESLESYSKQIELQLDAGSAMESSKVVDESVTNTADVVQDPVMFTEEIVQISQPCVTIDRREVEESTVQQTETVSYHRSEVSFTTVTETVHEEIKVEHKTHSKESSSKTYTTSLHIEQTNVDDSNTENVAPSTEIPEVNEQDIKPPAEENVAKESDIWCPPTKKKGKKKQAKKSDKKNDDQQDDTSNSQQVIEQKRTEFGQSMLTETIDETTHRVFDTKPITESTSDVVESPVTPSAEEVALMSAREESFLAEMSG</sequence>
<evidence type="ECO:0000313" key="2">
    <source>
        <dbReference type="EnsemblMetazoa" id="AMAM023367-PA"/>
    </source>
</evidence>
<feature type="region of interest" description="Disordered" evidence="1">
    <location>
        <begin position="273"/>
        <end position="314"/>
    </location>
</feature>
<feature type="compositionally biased region" description="Basic residues" evidence="1">
    <location>
        <begin position="423"/>
        <end position="434"/>
    </location>
</feature>
<feature type="region of interest" description="Disordered" evidence="1">
    <location>
        <begin position="631"/>
        <end position="749"/>
    </location>
</feature>
<feature type="compositionally biased region" description="Basic residues" evidence="1">
    <location>
        <begin position="676"/>
        <end position="685"/>
    </location>
</feature>
<feature type="region of interest" description="Disordered" evidence="1">
    <location>
        <begin position="1"/>
        <end position="27"/>
    </location>
</feature>
<dbReference type="EnsemblMetazoa" id="AMAM023367-RA">
    <property type="protein sequence ID" value="AMAM023367-PA"/>
    <property type="gene ID" value="AMAM023367"/>
</dbReference>
<name>A0A182TB90_9DIPT</name>
<feature type="compositionally biased region" description="Polar residues" evidence="1">
    <location>
        <begin position="273"/>
        <end position="282"/>
    </location>
</feature>
<feature type="compositionally biased region" description="Basic and acidic residues" evidence="1">
    <location>
        <begin position="139"/>
        <end position="152"/>
    </location>
</feature>
<feature type="region of interest" description="Disordered" evidence="1">
    <location>
        <begin position="133"/>
        <end position="174"/>
    </location>
</feature>
<organism evidence="2 3">
    <name type="scientific">Anopheles maculatus</name>
    <dbReference type="NCBI Taxonomy" id="74869"/>
    <lineage>
        <taxon>Eukaryota</taxon>
        <taxon>Metazoa</taxon>
        <taxon>Ecdysozoa</taxon>
        <taxon>Arthropoda</taxon>
        <taxon>Hexapoda</taxon>
        <taxon>Insecta</taxon>
        <taxon>Pterygota</taxon>
        <taxon>Neoptera</taxon>
        <taxon>Endopterygota</taxon>
        <taxon>Diptera</taxon>
        <taxon>Nematocera</taxon>
        <taxon>Culicoidea</taxon>
        <taxon>Culicidae</taxon>
        <taxon>Anophelinae</taxon>
        <taxon>Anopheles</taxon>
        <taxon>Anopheles maculatus group</taxon>
    </lineage>
</organism>
<keyword evidence="3" id="KW-1185">Reference proteome</keyword>
<proteinExistence type="predicted"/>
<accession>A0A182TB90</accession>
<protein>
    <submittedName>
        <fullName evidence="2">Uncharacterized protein</fullName>
    </submittedName>
</protein>
<dbReference type="Proteomes" id="UP000075901">
    <property type="component" value="Unassembled WGS sequence"/>
</dbReference>
<feature type="compositionally biased region" description="Polar residues" evidence="1">
    <location>
        <begin position="631"/>
        <end position="645"/>
    </location>
</feature>
<feature type="region of interest" description="Disordered" evidence="1">
    <location>
        <begin position="205"/>
        <end position="225"/>
    </location>
</feature>
<feature type="compositionally biased region" description="Basic and acidic residues" evidence="1">
    <location>
        <begin position="655"/>
        <end position="670"/>
    </location>
</feature>